<dbReference type="InterPro" id="IPR000064">
    <property type="entry name" value="NLP_P60_dom"/>
</dbReference>
<feature type="domain" description="NlpC/P60" evidence="5">
    <location>
        <begin position="86"/>
        <end position="207"/>
    </location>
</feature>
<comment type="caution">
    <text evidence="6">The sequence shown here is derived from an EMBL/GenBank/DDBJ whole genome shotgun (WGS) entry which is preliminary data.</text>
</comment>
<evidence type="ECO:0000313" key="6">
    <source>
        <dbReference type="EMBL" id="MFL0195176.1"/>
    </source>
</evidence>
<dbReference type="Gene3D" id="3.90.1720.10">
    <property type="entry name" value="endopeptidase domain like (from Nostoc punctiforme)"/>
    <property type="match status" value="1"/>
</dbReference>
<dbReference type="InterPro" id="IPR036365">
    <property type="entry name" value="PGBD-like_sf"/>
</dbReference>
<dbReference type="PANTHER" id="PTHR47053">
    <property type="entry name" value="MUREIN DD-ENDOPEPTIDASE MEPH-RELATED"/>
    <property type="match status" value="1"/>
</dbReference>
<evidence type="ECO:0000256" key="2">
    <source>
        <dbReference type="ARBA" id="ARBA00022670"/>
    </source>
</evidence>
<evidence type="ECO:0000256" key="3">
    <source>
        <dbReference type="ARBA" id="ARBA00022801"/>
    </source>
</evidence>
<dbReference type="Pfam" id="PF01471">
    <property type="entry name" value="PG_binding_1"/>
    <property type="match status" value="1"/>
</dbReference>
<dbReference type="RefSeq" id="WP_406791300.1">
    <property type="nucleotide sequence ID" value="NZ_JBJHZX010000007.1"/>
</dbReference>
<dbReference type="Pfam" id="PF00877">
    <property type="entry name" value="NLPC_P60"/>
    <property type="match status" value="1"/>
</dbReference>
<keyword evidence="3" id="KW-0378">Hydrolase</keyword>
<dbReference type="Gene3D" id="1.10.101.10">
    <property type="entry name" value="PGBD-like superfamily/PGBD"/>
    <property type="match status" value="1"/>
</dbReference>
<dbReference type="PANTHER" id="PTHR47053:SF1">
    <property type="entry name" value="MUREIN DD-ENDOPEPTIDASE MEPH-RELATED"/>
    <property type="match status" value="1"/>
</dbReference>
<dbReference type="InterPro" id="IPR002477">
    <property type="entry name" value="Peptidoglycan-bd-like"/>
</dbReference>
<name>A0ABW8SHC8_9CLOT</name>
<proteinExistence type="inferred from homology"/>
<comment type="similarity">
    <text evidence="1">Belongs to the peptidase C40 family.</text>
</comment>
<evidence type="ECO:0000313" key="7">
    <source>
        <dbReference type="Proteomes" id="UP001623660"/>
    </source>
</evidence>
<organism evidence="6 7">
    <name type="scientific">Candidatus Clostridium eludens</name>
    <dbReference type="NCBI Taxonomy" id="3381663"/>
    <lineage>
        <taxon>Bacteria</taxon>
        <taxon>Bacillati</taxon>
        <taxon>Bacillota</taxon>
        <taxon>Clostridia</taxon>
        <taxon>Eubacteriales</taxon>
        <taxon>Clostridiaceae</taxon>
        <taxon>Clostridium</taxon>
    </lineage>
</organism>
<evidence type="ECO:0000256" key="1">
    <source>
        <dbReference type="ARBA" id="ARBA00007074"/>
    </source>
</evidence>
<protein>
    <submittedName>
        <fullName evidence="6">NlpC/P60 family protein</fullName>
    </submittedName>
</protein>
<dbReference type="SUPFAM" id="SSF47090">
    <property type="entry name" value="PGBD-like"/>
    <property type="match status" value="1"/>
</dbReference>
<evidence type="ECO:0000256" key="4">
    <source>
        <dbReference type="ARBA" id="ARBA00022807"/>
    </source>
</evidence>
<dbReference type="SUPFAM" id="SSF54001">
    <property type="entry name" value="Cysteine proteinases"/>
    <property type="match status" value="1"/>
</dbReference>
<keyword evidence="2" id="KW-0645">Protease</keyword>
<evidence type="ECO:0000259" key="5">
    <source>
        <dbReference type="PROSITE" id="PS51935"/>
    </source>
</evidence>
<reference evidence="6 7" key="1">
    <citation type="submission" date="2024-11" db="EMBL/GenBank/DDBJ databases">
        <authorList>
            <person name="Heng Y.C."/>
            <person name="Lim A.C.H."/>
            <person name="Lee J.K.Y."/>
            <person name="Kittelmann S."/>
        </authorList>
    </citation>
    <scope>NUCLEOTIDE SEQUENCE [LARGE SCALE GENOMIC DNA]</scope>
    <source>
        <strain evidence="6 7">WILCCON 0269</strain>
    </source>
</reference>
<gene>
    <name evidence="6" type="ORF">ACJDU8_06295</name>
</gene>
<keyword evidence="4" id="KW-0788">Thiol protease</keyword>
<dbReference type="EMBL" id="JBJHZX010000007">
    <property type="protein sequence ID" value="MFL0195176.1"/>
    <property type="molecule type" value="Genomic_DNA"/>
</dbReference>
<accession>A0ABW8SHC8</accession>
<dbReference type="InterPro" id="IPR036366">
    <property type="entry name" value="PGBDSf"/>
</dbReference>
<dbReference type="InterPro" id="IPR051202">
    <property type="entry name" value="Peptidase_C40"/>
</dbReference>
<dbReference type="Proteomes" id="UP001623660">
    <property type="component" value="Unassembled WGS sequence"/>
</dbReference>
<dbReference type="PROSITE" id="PS51935">
    <property type="entry name" value="NLPC_P60"/>
    <property type="match status" value="1"/>
</dbReference>
<keyword evidence="7" id="KW-1185">Reference proteome</keyword>
<dbReference type="InterPro" id="IPR038765">
    <property type="entry name" value="Papain-like_cys_pep_sf"/>
</dbReference>
<sequence>MKKILSIILVIFFMFLLPTMVQAETLRLGSRGAGVVQLQTKLNNVGFNVGKVDGIFGSMTQKSVIRFQASRSLAMDGIVGTLTAQLLTADSVVATAKKYIGVRYLWGGNTPSGFDCSGLTSYVFTRNGIMLPRVSRDQFNIGTSVRFENLQVGDLVFFSFTGDGMVSHVGIYIGGGQFINASSSRGVVISPFTNYWKSAYVGSRRVF</sequence>